<comment type="caution">
    <text evidence="7">The sequence shown here is derived from an EMBL/GenBank/DDBJ whole genome shotgun (WGS) entry which is preliminary data.</text>
</comment>
<name>A0AAD8MEX3_9APIA</name>
<feature type="region of interest" description="Disordered" evidence="6">
    <location>
        <begin position="17"/>
        <end position="56"/>
    </location>
</feature>
<dbReference type="EMBL" id="JAUIZM010000008">
    <property type="protein sequence ID" value="KAK1370906.1"/>
    <property type="molecule type" value="Genomic_DNA"/>
</dbReference>
<feature type="compositionally biased region" description="Basic and acidic residues" evidence="6">
    <location>
        <begin position="17"/>
        <end position="48"/>
    </location>
</feature>
<sequence length="202" mass="22427">MFKILQDEVYLRMTKFADEENNNKKKDNERRESDAEERKKKEGNDKLKSKYSMNDGKVIRGRKKRDEIVVPYDSMPAVPTDSAEIQKLLDKLVVLKLNGGLGTTMGCTGPNLAVKAIWANEDKPHGLVNNSHKGYELNAIRAGINEDAIRAGNKLQNGQTRKPYGLRSVVPEGHRKVTRAGSNRLPEGAIQAVSNDASHTGC</sequence>
<evidence type="ECO:0000313" key="8">
    <source>
        <dbReference type="Proteomes" id="UP001237642"/>
    </source>
</evidence>
<keyword evidence="3" id="KW-0808">Transferase</keyword>
<dbReference type="SUPFAM" id="SSF53448">
    <property type="entry name" value="Nucleotide-diphospho-sugar transferases"/>
    <property type="match status" value="1"/>
</dbReference>
<dbReference type="PANTHER" id="PTHR43511">
    <property type="match status" value="1"/>
</dbReference>
<proteinExistence type="inferred from homology"/>
<keyword evidence="8" id="KW-1185">Reference proteome</keyword>
<reference evidence="7" key="1">
    <citation type="submission" date="2023-02" db="EMBL/GenBank/DDBJ databases">
        <title>Genome of toxic invasive species Heracleum sosnowskyi carries increased number of genes despite the absence of recent whole-genome duplications.</title>
        <authorList>
            <person name="Schelkunov M."/>
            <person name="Shtratnikova V."/>
            <person name="Makarenko M."/>
            <person name="Klepikova A."/>
            <person name="Omelchenko D."/>
            <person name="Novikova G."/>
            <person name="Obukhova E."/>
            <person name="Bogdanov V."/>
            <person name="Penin A."/>
            <person name="Logacheva M."/>
        </authorList>
    </citation>
    <scope>NUCLEOTIDE SEQUENCE</scope>
    <source>
        <strain evidence="7">Hsosn_3</strain>
        <tissue evidence="7">Leaf</tissue>
    </source>
</reference>
<evidence type="ECO:0000256" key="5">
    <source>
        <dbReference type="ARBA" id="ARBA00048128"/>
    </source>
</evidence>
<dbReference type="InterPro" id="IPR029044">
    <property type="entry name" value="Nucleotide-diphossugar_trans"/>
</dbReference>
<accession>A0AAD8MEX3</accession>
<gene>
    <name evidence="7" type="ORF">POM88_036998</name>
</gene>
<comment type="similarity">
    <text evidence="1">Belongs to the UDPGP type 1 family.</text>
</comment>
<dbReference type="EC" id="2.7.7.9" evidence="2"/>
<evidence type="ECO:0000256" key="6">
    <source>
        <dbReference type="SAM" id="MobiDB-lite"/>
    </source>
</evidence>
<dbReference type="InterPro" id="IPR016267">
    <property type="entry name" value="UDPGP_trans"/>
</dbReference>
<evidence type="ECO:0000256" key="1">
    <source>
        <dbReference type="ARBA" id="ARBA00010401"/>
    </source>
</evidence>
<dbReference type="Gene3D" id="3.90.550.10">
    <property type="entry name" value="Spore Coat Polysaccharide Biosynthesis Protein SpsA, Chain A"/>
    <property type="match status" value="1"/>
</dbReference>
<evidence type="ECO:0000256" key="3">
    <source>
        <dbReference type="ARBA" id="ARBA00022679"/>
    </source>
</evidence>
<reference evidence="7" key="2">
    <citation type="submission" date="2023-05" db="EMBL/GenBank/DDBJ databases">
        <authorList>
            <person name="Schelkunov M.I."/>
        </authorList>
    </citation>
    <scope>NUCLEOTIDE SEQUENCE</scope>
    <source>
        <strain evidence="7">Hsosn_3</strain>
        <tissue evidence="7">Leaf</tissue>
    </source>
</reference>
<evidence type="ECO:0000256" key="2">
    <source>
        <dbReference type="ARBA" id="ARBA00012415"/>
    </source>
</evidence>
<dbReference type="Pfam" id="PF01704">
    <property type="entry name" value="UDPGP"/>
    <property type="match status" value="1"/>
</dbReference>
<dbReference type="GO" id="GO:0003983">
    <property type="term" value="F:UTP:glucose-1-phosphate uridylyltransferase activity"/>
    <property type="evidence" value="ECO:0007669"/>
    <property type="project" value="UniProtKB-EC"/>
</dbReference>
<dbReference type="AlphaFoldDB" id="A0AAD8MEX3"/>
<evidence type="ECO:0000313" key="7">
    <source>
        <dbReference type="EMBL" id="KAK1370906.1"/>
    </source>
</evidence>
<comment type="catalytic activity">
    <reaction evidence="5">
        <text>alpha-D-glucose 1-phosphate + UTP + H(+) = UDP-alpha-D-glucose + diphosphate</text>
        <dbReference type="Rhea" id="RHEA:19889"/>
        <dbReference type="ChEBI" id="CHEBI:15378"/>
        <dbReference type="ChEBI" id="CHEBI:33019"/>
        <dbReference type="ChEBI" id="CHEBI:46398"/>
        <dbReference type="ChEBI" id="CHEBI:58601"/>
        <dbReference type="ChEBI" id="CHEBI:58885"/>
        <dbReference type="EC" id="2.7.7.9"/>
    </reaction>
</comment>
<keyword evidence="4" id="KW-0548">Nucleotidyltransferase</keyword>
<dbReference type="GO" id="GO:0006011">
    <property type="term" value="P:UDP-alpha-D-glucose metabolic process"/>
    <property type="evidence" value="ECO:0007669"/>
    <property type="project" value="InterPro"/>
</dbReference>
<evidence type="ECO:0000256" key="4">
    <source>
        <dbReference type="ARBA" id="ARBA00022695"/>
    </source>
</evidence>
<dbReference type="InterPro" id="IPR002618">
    <property type="entry name" value="UDPGP_fam"/>
</dbReference>
<organism evidence="7 8">
    <name type="scientific">Heracleum sosnowskyi</name>
    <dbReference type="NCBI Taxonomy" id="360622"/>
    <lineage>
        <taxon>Eukaryota</taxon>
        <taxon>Viridiplantae</taxon>
        <taxon>Streptophyta</taxon>
        <taxon>Embryophyta</taxon>
        <taxon>Tracheophyta</taxon>
        <taxon>Spermatophyta</taxon>
        <taxon>Magnoliopsida</taxon>
        <taxon>eudicotyledons</taxon>
        <taxon>Gunneridae</taxon>
        <taxon>Pentapetalae</taxon>
        <taxon>asterids</taxon>
        <taxon>campanulids</taxon>
        <taxon>Apiales</taxon>
        <taxon>Apiaceae</taxon>
        <taxon>Apioideae</taxon>
        <taxon>apioid superclade</taxon>
        <taxon>Tordylieae</taxon>
        <taxon>Tordyliinae</taxon>
        <taxon>Heracleum</taxon>
    </lineage>
</organism>
<protein>
    <recommendedName>
        <fullName evidence="2">UTP--glucose-1-phosphate uridylyltransferase</fullName>
        <ecNumber evidence="2">2.7.7.9</ecNumber>
    </recommendedName>
</protein>
<dbReference type="Proteomes" id="UP001237642">
    <property type="component" value="Unassembled WGS sequence"/>
</dbReference>